<evidence type="ECO:0000259" key="2">
    <source>
        <dbReference type="Pfam" id="PF01757"/>
    </source>
</evidence>
<feature type="transmembrane region" description="Helical" evidence="1">
    <location>
        <begin position="167"/>
        <end position="187"/>
    </location>
</feature>
<dbReference type="EMBL" id="CACRTO010000006">
    <property type="protein sequence ID" value="VYT78666.1"/>
    <property type="molecule type" value="Genomic_DNA"/>
</dbReference>
<evidence type="ECO:0000256" key="1">
    <source>
        <dbReference type="SAM" id="Phobius"/>
    </source>
</evidence>
<sequence length="355" mass="41391">MKSNNEVLKGDKFNWLTSLRGLAAIMVVILHLWELIKSNYGYSENFIESILDFITIGVIDIGKVGVVVFFLISGFLVPYTLKRRTKKSFIINRILRLYPVYWLSIILMVIIFGVNSKYQLISNITMLQQFLGAENIISVYWTLPIELIFYFLCILLLYRKFLFNNKVIVNIVYVMLGLSLFFGAIRYITDKRLPIAVFLGIIVMFIGYIFRLSIDGEIGKGILYKVVIIFFIMLLPITILSYSSDMGFSETWYRYYITYSMGMILFYIFYKFNVGNKILIFLGNISYSIYLMHAIVMKAAFKYINFSNINSLIFAIIIFFMILLTSTIVYYLVEVPFINISKKIDFKNKKIKGNN</sequence>
<dbReference type="RefSeq" id="WP_156625044.1">
    <property type="nucleotide sequence ID" value="NZ_CACRTO010000006.1"/>
</dbReference>
<dbReference type="PANTHER" id="PTHR23028">
    <property type="entry name" value="ACETYLTRANSFERASE"/>
    <property type="match status" value="1"/>
</dbReference>
<accession>A0A6N2ZL41</accession>
<feature type="transmembrane region" description="Helical" evidence="1">
    <location>
        <begin position="138"/>
        <end position="158"/>
    </location>
</feature>
<dbReference type="PANTHER" id="PTHR23028:SF53">
    <property type="entry name" value="ACYL_TRANSF_3 DOMAIN-CONTAINING PROTEIN"/>
    <property type="match status" value="1"/>
</dbReference>
<protein>
    <submittedName>
        <fullName evidence="3">Acyltransferase family protein</fullName>
    </submittedName>
</protein>
<feature type="transmembrane region" description="Helical" evidence="1">
    <location>
        <begin position="279"/>
        <end position="300"/>
    </location>
</feature>
<dbReference type="InterPro" id="IPR050879">
    <property type="entry name" value="Acyltransferase_3"/>
</dbReference>
<dbReference type="GO" id="GO:0016747">
    <property type="term" value="F:acyltransferase activity, transferring groups other than amino-acyl groups"/>
    <property type="evidence" value="ECO:0007669"/>
    <property type="project" value="InterPro"/>
</dbReference>
<dbReference type="GO" id="GO:0016020">
    <property type="term" value="C:membrane"/>
    <property type="evidence" value="ECO:0007669"/>
    <property type="project" value="TreeGrafter"/>
</dbReference>
<feature type="transmembrane region" description="Helical" evidence="1">
    <location>
        <begin position="12"/>
        <end position="33"/>
    </location>
</feature>
<keyword evidence="3" id="KW-0808">Transferase</keyword>
<keyword evidence="1" id="KW-0812">Transmembrane</keyword>
<dbReference type="Pfam" id="PF01757">
    <property type="entry name" value="Acyl_transf_3"/>
    <property type="match status" value="1"/>
</dbReference>
<organism evidence="3">
    <name type="scientific">Clostridium tertium</name>
    <dbReference type="NCBI Taxonomy" id="1559"/>
    <lineage>
        <taxon>Bacteria</taxon>
        <taxon>Bacillati</taxon>
        <taxon>Bacillota</taxon>
        <taxon>Clostridia</taxon>
        <taxon>Eubacteriales</taxon>
        <taxon>Clostridiaceae</taxon>
        <taxon>Clostridium</taxon>
    </lineage>
</organism>
<dbReference type="GO" id="GO:0000271">
    <property type="term" value="P:polysaccharide biosynthetic process"/>
    <property type="evidence" value="ECO:0007669"/>
    <property type="project" value="TreeGrafter"/>
</dbReference>
<evidence type="ECO:0000313" key="3">
    <source>
        <dbReference type="EMBL" id="VYT78666.1"/>
    </source>
</evidence>
<reference evidence="3" key="1">
    <citation type="submission" date="2019-11" db="EMBL/GenBank/DDBJ databases">
        <authorList>
            <person name="Feng L."/>
        </authorList>
    </citation>
    <scope>NUCLEOTIDE SEQUENCE</scope>
    <source>
        <strain evidence="3">CTertiumLFYP3</strain>
    </source>
</reference>
<keyword evidence="1" id="KW-0472">Membrane</keyword>
<feature type="transmembrane region" description="Helical" evidence="1">
    <location>
        <begin position="53"/>
        <end position="79"/>
    </location>
</feature>
<feature type="transmembrane region" description="Helical" evidence="1">
    <location>
        <begin position="252"/>
        <end position="270"/>
    </location>
</feature>
<gene>
    <name evidence="3" type="ORF">CTLFYP3_00679</name>
</gene>
<feature type="transmembrane region" description="Helical" evidence="1">
    <location>
        <begin position="100"/>
        <end position="118"/>
    </location>
</feature>
<feature type="domain" description="Acyltransferase 3" evidence="2">
    <location>
        <begin position="14"/>
        <end position="330"/>
    </location>
</feature>
<dbReference type="AlphaFoldDB" id="A0A6N2ZL41"/>
<feature type="transmembrane region" description="Helical" evidence="1">
    <location>
        <begin position="312"/>
        <end position="333"/>
    </location>
</feature>
<dbReference type="InterPro" id="IPR002656">
    <property type="entry name" value="Acyl_transf_3_dom"/>
</dbReference>
<proteinExistence type="predicted"/>
<keyword evidence="1" id="KW-1133">Transmembrane helix</keyword>
<feature type="transmembrane region" description="Helical" evidence="1">
    <location>
        <begin position="193"/>
        <end position="210"/>
    </location>
</feature>
<feature type="transmembrane region" description="Helical" evidence="1">
    <location>
        <begin position="222"/>
        <end position="240"/>
    </location>
</feature>
<name>A0A6N2ZL41_9CLOT</name>
<keyword evidence="3" id="KW-0012">Acyltransferase</keyword>